<sequence>MTARTLKNLKLAPQHIRHATVAAYPHLKDIAENLIYDAAAPCIMIGQDNWGLIVSLQVKSGRATQPPASDPTGLGSVWVLPQFITVNKYDTSLTTVRRF</sequence>
<dbReference type="EMBL" id="BGZK01000653">
    <property type="protein sequence ID" value="GBP54722.1"/>
    <property type="molecule type" value="Genomic_DNA"/>
</dbReference>
<proteinExistence type="predicted"/>
<keyword evidence="2" id="KW-1185">Reference proteome</keyword>
<dbReference type="Proteomes" id="UP000299102">
    <property type="component" value="Unassembled WGS sequence"/>
</dbReference>
<organism evidence="1 2">
    <name type="scientific">Eumeta variegata</name>
    <name type="common">Bagworm moth</name>
    <name type="synonym">Eumeta japonica</name>
    <dbReference type="NCBI Taxonomy" id="151549"/>
    <lineage>
        <taxon>Eukaryota</taxon>
        <taxon>Metazoa</taxon>
        <taxon>Ecdysozoa</taxon>
        <taxon>Arthropoda</taxon>
        <taxon>Hexapoda</taxon>
        <taxon>Insecta</taxon>
        <taxon>Pterygota</taxon>
        <taxon>Neoptera</taxon>
        <taxon>Endopterygota</taxon>
        <taxon>Lepidoptera</taxon>
        <taxon>Glossata</taxon>
        <taxon>Ditrysia</taxon>
        <taxon>Tineoidea</taxon>
        <taxon>Psychidae</taxon>
        <taxon>Oiketicinae</taxon>
        <taxon>Eumeta</taxon>
    </lineage>
</organism>
<reference evidence="1 2" key="1">
    <citation type="journal article" date="2019" name="Commun. Biol.">
        <title>The bagworm genome reveals a unique fibroin gene that provides high tensile strength.</title>
        <authorList>
            <person name="Kono N."/>
            <person name="Nakamura H."/>
            <person name="Ohtoshi R."/>
            <person name="Tomita M."/>
            <person name="Numata K."/>
            <person name="Arakawa K."/>
        </authorList>
    </citation>
    <scope>NUCLEOTIDE SEQUENCE [LARGE SCALE GENOMIC DNA]</scope>
</reference>
<protein>
    <submittedName>
        <fullName evidence="1">Uncharacterized protein</fullName>
    </submittedName>
</protein>
<comment type="caution">
    <text evidence="1">The sequence shown here is derived from an EMBL/GenBank/DDBJ whole genome shotgun (WGS) entry which is preliminary data.</text>
</comment>
<gene>
    <name evidence="1" type="ORF">EVAR_42922_1</name>
</gene>
<evidence type="ECO:0000313" key="1">
    <source>
        <dbReference type="EMBL" id="GBP54722.1"/>
    </source>
</evidence>
<dbReference type="AlphaFoldDB" id="A0A4C1WVR7"/>
<accession>A0A4C1WVR7</accession>
<dbReference type="OrthoDB" id="6363640at2759"/>
<name>A0A4C1WVR7_EUMVA</name>
<evidence type="ECO:0000313" key="2">
    <source>
        <dbReference type="Proteomes" id="UP000299102"/>
    </source>
</evidence>